<feature type="region of interest" description="Disordered" evidence="1">
    <location>
        <begin position="134"/>
        <end position="156"/>
    </location>
</feature>
<sequence>MLKNSPAGEGRKSTRKVVSSTSLALTTSHSSQVLHSLDTLAAKVEVGSEIKSEQEGRTTHSPEPMSPMSEGANPPNTPASAVSDTNATDAPETPPSSLRCSNRIHLELVEKIRRSTTQLVWPTKAARMEARARAQASASVAPKSKRFKLKKKSTKKTLLDLGRRAAPSTSRVPESPHSQSLGILRDLAGSFFALTSRQGENNAGPSKIPKRKAIGRKKRTIEEPMEEEEVTSDDQSSTYEDCSDSE</sequence>
<gene>
    <name evidence="2" type="ORF">VKT23_019302</name>
</gene>
<evidence type="ECO:0000313" key="2">
    <source>
        <dbReference type="EMBL" id="KAK7436100.1"/>
    </source>
</evidence>
<organism evidence="2 3">
    <name type="scientific">Marasmiellus scandens</name>
    <dbReference type="NCBI Taxonomy" id="2682957"/>
    <lineage>
        <taxon>Eukaryota</taxon>
        <taxon>Fungi</taxon>
        <taxon>Dikarya</taxon>
        <taxon>Basidiomycota</taxon>
        <taxon>Agaricomycotina</taxon>
        <taxon>Agaricomycetes</taxon>
        <taxon>Agaricomycetidae</taxon>
        <taxon>Agaricales</taxon>
        <taxon>Marasmiineae</taxon>
        <taxon>Omphalotaceae</taxon>
        <taxon>Marasmiellus</taxon>
    </lineage>
</organism>
<reference evidence="2 3" key="1">
    <citation type="submission" date="2024-01" db="EMBL/GenBank/DDBJ databases">
        <title>A draft genome for the cacao thread blight pathogen Marasmiellus scandens.</title>
        <authorList>
            <person name="Baruah I.K."/>
            <person name="Leung J."/>
            <person name="Bukari Y."/>
            <person name="Amoako-Attah I."/>
            <person name="Meinhardt L.W."/>
            <person name="Bailey B.A."/>
            <person name="Cohen S.P."/>
        </authorList>
    </citation>
    <scope>NUCLEOTIDE SEQUENCE [LARGE SCALE GENOMIC DNA]</scope>
    <source>
        <strain evidence="2 3">GH-19</strain>
    </source>
</reference>
<feature type="compositionally biased region" description="Basic residues" evidence="1">
    <location>
        <begin position="208"/>
        <end position="219"/>
    </location>
</feature>
<feature type="compositionally biased region" description="Low complexity" evidence="1">
    <location>
        <begin position="19"/>
        <end position="31"/>
    </location>
</feature>
<proteinExistence type="predicted"/>
<feature type="region of interest" description="Disordered" evidence="1">
    <location>
        <begin position="161"/>
        <end position="180"/>
    </location>
</feature>
<comment type="caution">
    <text evidence="2">The sequence shown here is derived from an EMBL/GenBank/DDBJ whole genome shotgun (WGS) entry which is preliminary data.</text>
</comment>
<feature type="compositionally biased region" description="Polar residues" evidence="1">
    <location>
        <begin position="78"/>
        <end position="88"/>
    </location>
</feature>
<feature type="compositionally biased region" description="Acidic residues" evidence="1">
    <location>
        <begin position="223"/>
        <end position="232"/>
    </location>
</feature>
<dbReference type="Proteomes" id="UP001498398">
    <property type="component" value="Unassembled WGS sequence"/>
</dbReference>
<feature type="region of interest" description="Disordered" evidence="1">
    <location>
        <begin position="196"/>
        <end position="246"/>
    </location>
</feature>
<protein>
    <submittedName>
        <fullName evidence="2">Uncharacterized protein</fullName>
    </submittedName>
</protein>
<keyword evidence="3" id="KW-1185">Reference proteome</keyword>
<dbReference type="EMBL" id="JBANRG010000098">
    <property type="protein sequence ID" value="KAK7436100.1"/>
    <property type="molecule type" value="Genomic_DNA"/>
</dbReference>
<evidence type="ECO:0000256" key="1">
    <source>
        <dbReference type="SAM" id="MobiDB-lite"/>
    </source>
</evidence>
<name>A0ABR1IQQ1_9AGAR</name>
<feature type="compositionally biased region" description="Polar residues" evidence="1">
    <location>
        <begin position="167"/>
        <end position="180"/>
    </location>
</feature>
<evidence type="ECO:0000313" key="3">
    <source>
        <dbReference type="Proteomes" id="UP001498398"/>
    </source>
</evidence>
<feature type="compositionally biased region" description="Basic residues" evidence="1">
    <location>
        <begin position="143"/>
        <end position="155"/>
    </location>
</feature>
<accession>A0ABR1IQQ1</accession>
<feature type="compositionally biased region" description="Basic and acidic residues" evidence="1">
    <location>
        <begin position="46"/>
        <end position="60"/>
    </location>
</feature>
<feature type="region of interest" description="Disordered" evidence="1">
    <location>
        <begin position="1"/>
        <end position="98"/>
    </location>
</feature>